<keyword evidence="2" id="KW-1185">Reference proteome</keyword>
<organism evidence="1 2">
    <name type="scientific">Lasiodiplodia theobromae</name>
    <dbReference type="NCBI Taxonomy" id="45133"/>
    <lineage>
        <taxon>Eukaryota</taxon>
        <taxon>Fungi</taxon>
        <taxon>Dikarya</taxon>
        <taxon>Ascomycota</taxon>
        <taxon>Pezizomycotina</taxon>
        <taxon>Dothideomycetes</taxon>
        <taxon>Dothideomycetes incertae sedis</taxon>
        <taxon>Botryosphaeriales</taxon>
        <taxon>Botryosphaeriaceae</taxon>
        <taxon>Lasiodiplodia</taxon>
    </lineage>
</organism>
<accession>A0A5N5D1C8</accession>
<dbReference type="EMBL" id="VCHE01000103">
    <property type="protein sequence ID" value="KAB2571387.1"/>
    <property type="molecule type" value="Genomic_DNA"/>
</dbReference>
<dbReference type="AlphaFoldDB" id="A0A5N5D1C8"/>
<name>A0A5N5D1C8_9PEZI</name>
<gene>
    <name evidence="1" type="ORF">DBV05_g9972</name>
</gene>
<dbReference type="InterPro" id="IPR038883">
    <property type="entry name" value="AN11006-like"/>
</dbReference>
<sequence>MKRTAEEPISSPVRKRFKVSSFPFMSLPVELRELIFEYVVESPEVLILPKYWLDDQLYGFPRRRLSLCHVPTGCSGLKDPNALTLRNTPYGTQSALRQKYRLAMVYPEFCRKCKSPECVPSGTVYRDPLLVSKAFLAEYGKVLYRRTTFVFNSGRTLNAFLNHTRAVDLQEIRTLRIYFGRTFEYLAEMLCLDPDWMAKGAHTDCEDQKRFGEDSWDEDIEIRLLSGLRDLSLVNVVGDKAWKGVLLTVSDMKWTDGRWSGKVLVPSEEISPLDSIYRNFFSTFYEFSRLNIRQVTVDVDCAWFEHSQPTQEQLERWRLTDEDKEEYKAKLLKIVTGGNEA</sequence>
<evidence type="ECO:0000313" key="1">
    <source>
        <dbReference type="EMBL" id="KAB2571387.1"/>
    </source>
</evidence>
<proteinExistence type="predicted"/>
<evidence type="ECO:0000313" key="2">
    <source>
        <dbReference type="Proteomes" id="UP000325902"/>
    </source>
</evidence>
<dbReference type="PANTHER" id="PTHR42085">
    <property type="entry name" value="F-BOX DOMAIN-CONTAINING PROTEIN"/>
    <property type="match status" value="1"/>
</dbReference>
<protein>
    <submittedName>
        <fullName evidence="1">Uncharacterized protein</fullName>
    </submittedName>
</protein>
<reference evidence="1 2" key="1">
    <citation type="journal article" date="2019" name="Sci. Rep.">
        <title>A multi-omics analysis of the grapevine pathogen Lasiodiplodia theobromae reveals that temperature affects the expression of virulence- and pathogenicity-related genes.</title>
        <authorList>
            <person name="Felix C."/>
            <person name="Meneses R."/>
            <person name="Goncalves M.F.M."/>
            <person name="Tilleman L."/>
            <person name="Duarte A.S."/>
            <person name="Jorrin-Novo J.V."/>
            <person name="Van de Peer Y."/>
            <person name="Deforce D."/>
            <person name="Van Nieuwerburgh F."/>
            <person name="Esteves A.C."/>
            <person name="Alves A."/>
        </authorList>
    </citation>
    <scope>NUCLEOTIDE SEQUENCE [LARGE SCALE GENOMIC DNA]</scope>
    <source>
        <strain evidence="1 2">LA-SOL3</strain>
    </source>
</reference>
<comment type="caution">
    <text evidence="1">The sequence shown here is derived from an EMBL/GenBank/DDBJ whole genome shotgun (WGS) entry which is preliminary data.</text>
</comment>
<dbReference type="Proteomes" id="UP000325902">
    <property type="component" value="Unassembled WGS sequence"/>
</dbReference>
<dbReference type="PANTHER" id="PTHR42085:SF8">
    <property type="entry name" value="F-BOX DOMAIN-CONTAINING PROTEIN"/>
    <property type="match status" value="1"/>
</dbReference>